<evidence type="ECO:0000256" key="9">
    <source>
        <dbReference type="ARBA" id="ARBA00038341"/>
    </source>
</evidence>
<reference evidence="13" key="1">
    <citation type="submission" date="2023-03" db="UniProtKB">
        <authorList>
            <consortium name="EnsemblPlants"/>
        </authorList>
    </citation>
    <scope>IDENTIFICATION</scope>
</reference>
<keyword evidence="14" id="KW-1185">Reference proteome</keyword>
<dbReference type="GeneID" id="103497047"/>
<dbReference type="Pfam" id="PF23256">
    <property type="entry name" value="CHX17_2nd"/>
    <property type="match status" value="1"/>
</dbReference>
<sequence>MVRVFPVVGGNFAQYVWRNFHGGDIISGKMVERIQVVGGVGHKTADGVGIACRVSRPSTSGVFYGSNPLEDSFSALLLDVVFVILIIHLLHLFLRPLHQPKIVSQILGGFIIGPSVLGHNNNFRLHLFPEDVSFLLTNIGLIGFMYFLFISGVKTDLSLIKKAGKKEYSIASFSVVVPLLLNISFALLIRKSMNEDLAKFSSIGAITSSLAITAFPVVHPILHELNLLSSEVGRMSMSISIISDAVGINAVIAFEAAIQGETDAINSLWYLISLIVLLGFIVFGVRRAMHWIVKRTPEGQAVEQGFVVAILLGVLIMGFLTDLFGIAILNGPLWLGMAIPDGPPLGSTLVERSETIISELLMPVSFAFVGLYTDVFEMAKAGWPTLAPLFFLALAGHFFKLGATLVASLYFQLPVRDSLAVSFIMCLRGQVEIVLLLHWMDKKIIKIPEFTMLVLMTATVTAIVTPLVSILYDPTKPYMVNKRRTIQHLPPGTKMKIVVCIEDQGDVAALVSLLDMSNPTVVSPFSIYALHLIELVGRAAPVFIDHKKSKAPSKYTASDSIHNALKLYEEARSELVKLHTYTAVAPKRTMNQDICELGLIKRANLIILPFSRRNGEHSGVRLQNMNISVLEHAPCSVGILVDKCNLHSPMVGQSFWNSAQHFVVLFLGGADAREALAYADRVIGNQDVYVSVIRFLSQNSKGDNEFEKKLDDGMVTWFWVKNETNERVIYREVVVRNGAETIAAIQTMNDDSYDLVVVGRKQGINPVLLEGLSNWSNQNELGIIGDFVASEDFTAASSILVMQQQVLRDQGQFSSGVCGKIRFDIR</sequence>
<evidence type="ECO:0000313" key="13">
    <source>
        <dbReference type="EnsemblPlants" id="MELO3C020516.2.1"/>
    </source>
</evidence>
<name>A0A1S3C5D1_CUCME</name>
<feature type="transmembrane region" description="Helical" evidence="10">
    <location>
        <begin position="132"/>
        <end position="149"/>
    </location>
</feature>
<evidence type="ECO:0000256" key="2">
    <source>
        <dbReference type="ARBA" id="ARBA00022448"/>
    </source>
</evidence>
<keyword evidence="3" id="KW-0633">Potassium transport</keyword>
<dbReference type="InterPro" id="IPR038770">
    <property type="entry name" value="Na+/solute_symporter_sf"/>
</dbReference>
<evidence type="ECO:0000256" key="1">
    <source>
        <dbReference type="ARBA" id="ARBA00004141"/>
    </source>
</evidence>
<dbReference type="AlphaFoldDB" id="A0A1S3C5D1"/>
<organism evidence="14 15">
    <name type="scientific">Cucumis melo</name>
    <name type="common">Muskmelon</name>
    <dbReference type="NCBI Taxonomy" id="3656"/>
    <lineage>
        <taxon>Eukaryota</taxon>
        <taxon>Viridiplantae</taxon>
        <taxon>Streptophyta</taxon>
        <taxon>Embryophyta</taxon>
        <taxon>Tracheophyta</taxon>
        <taxon>Spermatophyta</taxon>
        <taxon>Magnoliopsida</taxon>
        <taxon>eudicotyledons</taxon>
        <taxon>Gunneridae</taxon>
        <taxon>Pentapetalae</taxon>
        <taxon>rosids</taxon>
        <taxon>fabids</taxon>
        <taxon>Cucurbitales</taxon>
        <taxon>Cucurbitaceae</taxon>
        <taxon>Benincaseae</taxon>
        <taxon>Cucumis</taxon>
    </lineage>
</organism>
<protein>
    <submittedName>
        <fullName evidence="15">Cation/H(+) antiporter 24 isoform X1</fullName>
    </submittedName>
</protein>
<evidence type="ECO:0000256" key="10">
    <source>
        <dbReference type="SAM" id="Phobius"/>
    </source>
</evidence>
<evidence type="ECO:0000256" key="6">
    <source>
        <dbReference type="ARBA" id="ARBA00022989"/>
    </source>
</evidence>
<comment type="subcellular location">
    <subcellularLocation>
        <location evidence="1">Membrane</location>
        <topology evidence="1">Multi-pass membrane protein</topology>
    </subcellularLocation>
</comment>
<feature type="transmembrane region" description="Helical" evidence="10">
    <location>
        <begin position="419"/>
        <end position="440"/>
    </location>
</feature>
<keyword evidence="6 10" id="KW-1133">Transmembrane helix</keyword>
<evidence type="ECO:0000256" key="7">
    <source>
        <dbReference type="ARBA" id="ARBA00023065"/>
    </source>
</evidence>
<evidence type="ECO:0000256" key="8">
    <source>
        <dbReference type="ARBA" id="ARBA00023136"/>
    </source>
</evidence>
<dbReference type="InterPro" id="IPR057291">
    <property type="entry name" value="CHX17_2nd"/>
</dbReference>
<dbReference type="KEGG" id="cmo:103497047"/>
<dbReference type="GO" id="GO:0015297">
    <property type="term" value="F:antiporter activity"/>
    <property type="evidence" value="ECO:0007669"/>
    <property type="project" value="InterPro"/>
</dbReference>
<dbReference type="eggNOG" id="KOG1650">
    <property type="taxonomic scope" value="Eukaryota"/>
</dbReference>
<dbReference type="InterPro" id="IPR006153">
    <property type="entry name" value="Cation/H_exchanger_TM"/>
</dbReference>
<feature type="transmembrane region" description="Helical" evidence="10">
    <location>
        <begin position="72"/>
        <end position="90"/>
    </location>
</feature>
<feature type="transmembrane region" description="Helical" evidence="10">
    <location>
        <begin position="264"/>
        <end position="285"/>
    </location>
</feature>
<evidence type="ECO:0000256" key="3">
    <source>
        <dbReference type="ARBA" id="ARBA00022538"/>
    </source>
</evidence>
<dbReference type="GO" id="GO:0006813">
    <property type="term" value="P:potassium ion transport"/>
    <property type="evidence" value="ECO:0007669"/>
    <property type="project" value="UniProtKB-KW"/>
</dbReference>
<dbReference type="PANTHER" id="PTHR32468">
    <property type="entry name" value="CATION/H + ANTIPORTER"/>
    <property type="match status" value="1"/>
</dbReference>
<comment type="similarity">
    <text evidence="9">Belongs to the monovalent cation:proton antiporter 2 (CPA2) transporter (TC 2.A.37) family. CHX (TC 2.A.37.4) subfamily.</text>
</comment>
<proteinExistence type="inferred from homology"/>
<evidence type="ECO:0000256" key="5">
    <source>
        <dbReference type="ARBA" id="ARBA00022958"/>
    </source>
</evidence>
<dbReference type="PANTHER" id="PTHR32468:SF109">
    <property type="entry name" value="CATION_H(+) ANTIPORTER 24-RELATED"/>
    <property type="match status" value="1"/>
</dbReference>
<feature type="transmembrane region" description="Helical" evidence="10">
    <location>
        <begin position="306"/>
        <end position="335"/>
    </location>
</feature>
<feature type="transmembrane region" description="Helical" evidence="10">
    <location>
        <begin position="452"/>
        <end position="472"/>
    </location>
</feature>
<dbReference type="Proteomes" id="UP001652600">
    <property type="component" value="Chromosome 12"/>
</dbReference>
<dbReference type="GO" id="GO:0012505">
    <property type="term" value="C:endomembrane system"/>
    <property type="evidence" value="ECO:0007669"/>
    <property type="project" value="TreeGrafter"/>
</dbReference>
<evidence type="ECO:0000259" key="12">
    <source>
        <dbReference type="Pfam" id="PF23256"/>
    </source>
</evidence>
<reference evidence="15" key="2">
    <citation type="submission" date="2025-05" db="UniProtKB">
        <authorList>
            <consortium name="RefSeq"/>
        </authorList>
    </citation>
    <scope>IDENTIFICATION</scope>
    <source>
        <tissue evidence="15">Stem</tissue>
    </source>
</reference>
<dbReference type="InParanoid" id="A0A1S3C5D1"/>
<dbReference type="Pfam" id="PF00999">
    <property type="entry name" value="Na_H_Exchanger"/>
    <property type="match status" value="1"/>
</dbReference>
<keyword evidence="8 10" id="KW-0472">Membrane</keyword>
<dbReference type="RefSeq" id="XP_008457328.2">
    <property type="nucleotide sequence ID" value="XM_008459106.3"/>
</dbReference>
<feature type="transmembrane region" description="Helical" evidence="10">
    <location>
        <begin position="170"/>
        <end position="188"/>
    </location>
</feature>
<keyword evidence="5" id="KW-0630">Potassium</keyword>
<gene>
    <name evidence="15" type="primary">LOC103497047</name>
</gene>
<feature type="domain" description="Cation/H(+) antiporter central" evidence="12">
    <location>
        <begin position="527"/>
        <end position="644"/>
    </location>
</feature>
<dbReference type="InterPro" id="IPR050794">
    <property type="entry name" value="CPA2_transporter"/>
</dbReference>
<accession>A0A9I9DM30</accession>
<dbReference type="Gene3D" id="3.40.50.12370">
    <property type="match status" value="1"/>
</dbReference>
<feature type="domain" description="Cation/H+ exchanger transmembrane" evidence="11">
    <location>
        <begin position="84"/>
        <end position="468"/>
    </location>
</feature>
<keyword evidence="7" id="KW-0406">Ion transport</keyword>
<feature type="transmembrane region" description="Helical" evidence="10">
    <location>
        <begin position="239"/>
        <end position="258"/>
    </location>
</feature>
<feature type="transmembrane region" description="Helical" evidence="10">
    <location>
        <begin position="387"/>
        <end position="413"/>
    </location>
</feature>
<feature type="transmembrane region" description="Helical" evidence="10">
    <location>
        <begin position="200"/>
        <end position="218"/>
    </location>
</feature>
<evidence type="ECO:0000313" key="15">
    <source>
        <dbReference type="RefSeq" id="XP_008457328.2"/>
    </source>
</evidence>
<dbReference type="GO" id="GO:1902600">
    <property type="term" value="P:proton transmembrane transport"/>
    <property type="evidence" value="ECO:0007669"/>
    <property type="project" value="InterPro"/>
</dbReference>
<keyword evidence="2" id="KW-0813">Transport</keyword>
<dbReference type="GO" id="GO:0016020">
    <property type="term" value="C:membrane"/>
    <property type="evidence" value="ECO:0007669"/>
    <property type="project" value="UniProtKB-SubCell"/>
</dbReference>
<dbReference type="Gene3D" id="1.20.1530.20">
    <property type="match status" value="1"/>
</dbReference>
<evidence type="ECO:0000313" key="14">
    <source>
        <dbReference type="Proteomes" id="UP001652600"/>
    </source>
</evidence>
<evidence type="ECO:0000259" key="11">
    <source>
        <dbReference type="Pfam" id="PF00999"/>
    </source>
</evidence>
<dbReference type="EnsemblPlants" id="MELO3C020516.2.1">
    <property type="protein sequence ID" value="MELO3C020516.2.1"/>
    <property type="gene ID" value="MELO3C020516.2"/>
</dbReference>
<dbReference type="Gramene" id="MELO3C020516.2.1">
    <property type="protein sequence ID" value="MELO3C020516.2.1"/>
    <property type="gene ID" value="MELO3C020516.2"/>
</dbReference>
<evidence type="ECO:0000256" key="4">
    <source>
        <dbReference type="ARBA" id="ARBA00022692"/>
    </source>
</evidence>
<feature type="transmembrane region" description="Helical" evidence="10">
    <location>
        <begin position="102"/>
        <end position="120"/>
    </location>
</feature>
<accession>A0A1S3C5D1</accession>
<dbReference type="GO" id="GO:0006885">
    <property type="term" value="P:regulation of pH"/>
    <property type="evidence" value="ECO:0007669"/>
    <property type="project" value="TreeGrafter"/>
</dbReference>
<keyword evidence="4 10" id="KW-0812">Transmembrane</keyword>